<protein>
    <submittedName>
        <fullName evidence="6">Uncharacterized protein</fullName>
    </submittedName>
</protein>
<evidence type="ECO:0000256" key="5">
    <source>
        <dbReference type="ARBA" id="ARBA00022898"/>
    </source>
</evidence>
<dbReference type="InterPro" id="IPR015422">
    <property type="entry name" value="PyrdxlP-dep_Trfase_small"/>
</dbReference>
<name>A0AAW0Q2U2_9GOBI</name>
<dbReference type="Gene3D" id="3.90.1150.10">
    <property type="entry name" value="Aspartate Aminotransferase, domain 1"/>
    <property type="match status" value="1"/>
</dbReference>
<sequence length="127" mass="14270">MGECGLRGGYVELVNMDPAVMEHIFTIFSKDNAPTTGQIALSVMANPPQPGEQSYDLYKKELGMEPDTFYCLRFLEDTGVITTPGSEYGQKDGTYHIRFCIMTLSDTIEHLLTNLVAFHTQFMNEFS</sequence>
<accession>A0AAW0Q2U2</accession>
<comment type="subunit">
    <text evidence="2">Homodimer.</text>
</comment>
<evidence type="ECO:0000256" key="3">
    <source>
        <dbReference type="ARBA" id="ARBA00022576"/>
    </source>
</evidence>
<keyword evidence="4" id="KW-0808">Transferase</keyword>
<dbReference type="GO" id="GO:0008483">
    <property type="term" value="F:transaminase activity"/>
    <property type="evidence" value="ECO:0007669"/>
    <property type="project" value="UniProtKB-KW"/>
</dbReference>
<dbReference type="PANTHER" id="PTHR11751">
    <property type="entry name" value="ALANINE AMINOTRANSFERASE"/>
    <property type="match status" value="1"/>
</dbReference>
<comment type="caution">
    <text evidence="6">The sequence shown here is derived from an EMBL/GenBank/DDBJ whole genome shotgun (WGS) entry which is preliminary data.</text>
</comment>
<evidence type="ECO:0000313" key="7">
    <source>
        <dbReference type="Proteomes" id="UP001460270"/>
    </source>
</evidence>
<dbReference type="InterPro" id="IPR015424">
    <property type="entry name" value="PyrdxlP-dep_Trfase"/>
</dbReference>
<organism evidence="6 7">
    <name type="scientific">Mugilogobius chulae</name>
    <name type="common">yellowstripe goby</name>
    <dbReference type="NCBI Taxonomy" id="88201"/>
    <lineage>
        <taxon>Eukaryota</taxon>
        <taxon>Metazoa</taxon>
        <taxon>Chordata</taxon>
        <taxon>Craniata</taxon>
        <taxon>Vertebrata</taxon>
        <taxon>Euteleostomi</taxon>
        <taxon>Actinopterygii</taxon>
        <taxon>Neopterygii</taxon>
        <taxon>Teleostei</taxon>
        <taxon>Neoteleostei</taxon>
        <taxon>Acanthomorphata</taxon>
        <taxon>Gobiaria</taxon>
        <taxon>Gobiiformes</taxon>
        <taxon>Gobioidei</taxon>
        <taxon>Gobiidae</taxon>
        <taxon>Gobionellinae</taxon>
        <taxon>Mugilogobius</taxon>
    </lineage>
</organism>
<dbReference type="AlphaFoldDB" id="A0AAW0Q2U2"/>
<evidence type="ECO:0000256" key="1">
    <source>
        <dbReference type="ARBA" id="ARBA00001933"/>
    </source>
</evidence>
<evidence type="ECO:0000313" key="6">
    <source>
        <dbReference type="EMBL" id="KAK7945548.1"/>
    </source>
</evidence>
<evidence type="ECO:0000256" key="2">
    <source>
        <dbReference type="ARBA" id="ARBA00011738"/>
    </source>
</evidence>
<gene>
    <name evidence="6" type="ORF">WMY93_001276</name>
</gene>
<evidence type="ECO:0000256" key="4">
    <source>
        <dbReference type="ARBA" id="ARBA00022679"/>
    </source>
</evidence>
<reference evidence="7" key="1">
    <citation type="submission" date="2024-04" db="EMBL/GenBank/DDBJ databases">
        <title>Salinicola lusitanus LLJ914,a marine bacterium isolated from the Okinawa Trough.</title>
        <authorList>
            <person name="Li J."/>
        </authorList>
    </citation>
    <scope>NUCLEOTIDE SEQUENCE [LARGE SCALE GENOMIC DNA]</scope>
</reference>
<dbReference type="PANTHER" id="PTHR11751:SF469">
    <property type="entry name" value="ALANINE TRANSAMINASE"/>
    <property type="match status" value="1"/>
</dbReference>
<keyword evidence="3" id="KW-0032">Aminotransferase</keyword>
<dbReference type="EMBL" id="JBBPFD010000001">
    <property type="protein sequence ID" value="KAK7945548.1"/>
    <property type="molecule type" value="Genomic_DNA"/>
</dbReference>
<dbReference type="InterPro" id="IPR045088">
    <property type="entry name" value="ALAT1/2-like"/>
</dbReference>
<dbReference type="SUPFAM" id="SSF53383">
    <property type="entry name" value="PLP-dependent transferases"/>
    <property type="match status" value="1"/>
</dbReference>
<keyword evidence="7" id="KW-1185">Reference proteome</keyword>
<comment type="cofactor">
    <cofactor evidence="1">
        <name>pyridoxal 5'-phosphate</name>
        <dbReference type="ChEBI" id="CHEBI:597326"/>
    </cofactor>
</comment>
<dbReference type="Proteomes" id="UP001460270">
    <property type="component" value="Unassembled WGS sequence"/>
</dbReference>
<keyword evidence="5" id="KW-0663">Pyridoxal phosphate</keyword>
<dbReference type="Gene3D" id="3.40.640.10">
    <property type="entry name" value="Type I PLP-dependent aspartate aminotransferase-like (Major domain)"/>
    <property type="match status" value="1"/>
</dbReference>
<proteinExistence type="predicted"/>
<dbReference type="InterPro" id="IPR015421">
    <property type="entry name" value="PyrdxlP-dep_Trfase_major"/>
</dbReference>